<feature type="chain" id="PRO_5047243704" description="Competence protein ComEA" evidence="1">
    <location>
        <begin position="22"/>
        <end position="92"/>
    </location>
</feature>
<evidence type="ECO:0000313" key="2">
    <source>
        <dbReference type="EMBL" id="GGB88068.1"/>
    </source>
</evidence>
<accession>A0ABQ1K4K3</accession>
<evidence type="ECO:0008006" key="4">
    <source>
        <dbReference type="Google" id="ProtNLM"/>
    </source>
</evidence>
<dbReference type="PANTHER" id="PTHR21180:SF32">
    <property type="entry name" value="ENDONUCLEASE_EXONUCLEASE_PHOSPHATASE FAMILY DOMAIN-CONTAINING PROTEIN 1"/>
    <property type="match status" value="1"/>
</dbReference>
<keyword evidence="3" id="KW-1185">Reference proteome</keyword>
<feature type="signal peptide" evidence="1">
    <location>
        <begin position="1"/>
        <end position="21"/>
    </location>
</feature>
<dbReference type="RefSeq" id="WP_188746389.1">
    <property type="nucleotide sequence ID" value="NZ_BMIJ01000002.1"/>
</dbReference>
<dbReference type="EMBL" id="BMIJ01000002">
    <property type="protein sequence ID" value="GGB88068.1"/>
    <property type="molecule type" value="Genomic_DNA"/>
</dbReference>
<evidence type="ECO:0000256" key="1">
    <source>
        <dbReference type="SAM" id="SignalP"/>
    </source>
</evidence>
<dbReference type="NCBIfam" id="TIGR00426">
    <property type="entry name" value="competence protein ComEA helix-hairpin-helix repeat region"/>
    <property type="match status" value="1"/>
</dbReference>
<dbReference type="InterPro" id="IPR004509">
    <property type="entry name" value="Competence_ComEA_HhH"/>
</dbReference>
<keyword evidence="1" id="KW-0732">Signal</keyword>
<reference evidence="3" key="1">
    <citation type="journal article" date="2019" name="Int. J. Syst. Evol. Microbiol.">
        <title>The Global Catalogue of Microorganisms (GCM) 10K type strain sequencing project: providing services to taxonomists for standard genome sequencing and annotation.</title>
        <authorList>
            <consortium name="The Broad Institute Genomics Platform"/>
            <consortium name="The Broad Institute Genome Sequencing Center for Infectious Disease"/>
            <person name="Wu L."/>
            <person name="Ma J."/>
        </authorList>
    </citation>
    <scope>NUCLEOTIDE SEQUENCE [LARGE SCALE GENOMIC DNA]</scope>
    <source>
        <strain evidence="3">CGMCC 1.15341</strain>
    </source>
</reference>
<dbReference type="Pfam" id="PF12836">
    <property type="entry name" value="HHH_3"/>
    <property type="match status" value="1"/>
</dbReference>
<evidence type="ECO:0000313" key="3">
    <source>
        <dbReference type="Proteomes" id="UP000629025"/>
    </source>
</evidence>
<organism evidence="2 3">
    <name type="scientific">Marinobacterium zhoushanense</name>
    <dbReference type="NCBI Taxonomy" id="1679163"/>
    <lineage>
        <taxon>Bacteria</taxon>
        <taxon>Pseudomonadati</taxon>
        <taxon>Pseudomonadota</taxon>
        <taxon>Gammaproteobacteria</taxon>
        <taxon>Oceanospirillales</taxon>
        <taxon>Oceanospirillaceae</taxon>
        <taxon>Marinobacterium</taxon>
    </lineage>
</organism>
<dbReference type="PANTHER" id="PTHR21180">
    <property type="entry name" value="ENDONUCLEASE/EXONUCLEASE/PHOSPHATASE FAMILY DOMAIN-CONTAINING PROTEIN 1"/>
    <property type="match status" value="1"/>
</dbReference>
<protein>
    <recommendedName>
        <fullName evidence="4">Competence protein ComEA</fullName>
    </recommendedName>
</protein>
<dbReference type="InterPro" id="IPR051675">
    <property type="entry name" value="Endo/Exo/Phosphatase_dom_1"/>
</dbReference>
<comment type="caution">
    <text evidence="2">The sequence shown here is derived from an EMBL/GenBank/DDBJ whole genome shotgun (WGS) entry which is preliminary data.</text>
</comment>
<proteinExistence type="predicted"/>
<dbReference type="Proteomes" id="UP000629025">
    <property type="component" value="Unassembled WGS sequence"/>
</dbReference>
<dbReference type="SUPFAM" id="SSF47781">
    <property type="entry name" value="RuvA domain 2-like"/>
    <property type="match status" value="1"/>
</dbReference>
<dbReference type="InterPro" id="IPR010994">
    <property type="entry name" value="RuvA_2-like"/>
</dbReference>
<dbReference type="Gene3D" id="1.10.150.280">
    <property type="entry name" value="AF1531-like domain"/>
    <property type="match status" value="1"/>
</dbReference>
<name>A0ABQ1K4K3_9GAMM</name>
<sequence>MRTFFKTLALSLACISPLSFASPVNINTASADQIAAALNGVGPAKAQAIVAYREQKGPFTSVEQLTEVKGIGSSTLEKNRDQIQLETAAASE</sequence>
<gene>
    <name evidence="2" type="ORF">GCM10011352_12550</name>
</gene>